<dbReference type="Gene3D" id="1.10.8.10">
    <property type="entry name" value="DNA helicase RuvA subunit, C-terminal domain"/>
    <property type="match status" value="1"/>
</dbReference>
<keyword evidence="2" id="KW-0227">DNA damage</keyword>
<feature type="domain" description="UBA" evidence="8">
    <location>
        <begin position="445"/>
        <end position="485"/>
    </location>
</feature>
<dbReference type="InterPro" id="IPR047201">
    <property type="entry name" value="ERI-1_3'hExo-like"/>
</dbReference>
<dbReference type="InterPro" id="IPR013520">
    <property type="entry name" value="Ribonucl_H"/>
</dbReference>
<evidence type="ECO:0000313" key="10">
    <source>
        <dbReference type="Proteomes" id="UP001165085"/>
    </source>
</evidence>
<dbReference type="GO" id="GO:0003676">
    <property type="term" value="F:nucleic acid binding"/>
    <property type="evidence" value="ECO:0007669"/>
    <property type="project" value="InterPro"/>
</dbReference>
<feature type="compositionally biased region" description="Low complexity" evidence="7">
    <location>
        <begin position="525"/>
        <end position="542"/>
    </location>
</feature>
<protein>
    <recommendedName>
        <fullName evidence="8">UBA domain-containing protein</fullName>
    </recommendedName>
</protein>
<organism evidence="9 10">
    <name type="scientific">Triparma strigata</name>
    <dbReference type="NCBI Taxonomy" id="1606541"/>
    <lineage>
        <taxon>Eukaryota</taxon>
        <taxon>Sar</taxon>
        <taxon>Stramenopiles</taxon>
        <taxon>Ochrophyta</taxon>
        <taxon>Bolidophyceae</taxon>
        <taxon>Parmales</taxon>
        <taxon>Triparmaceae</taxon>
        <taxon>Triparma</taxon>
    </lineage>
</organism>
<dbReference type="SMART" id="SM00165">
    <property type="entry name" value="UBA"/>
    <property type="match status" value="1"/>
</dbReference>
<dbReference type="Gene3D" id="3.40.50.12650">
    <property type="match status" value="1"/>
</dbReference>
<sequence length="788" mass="88694">MNQASNLHTLSDDTSTRIFVDGFKVHSKFWSDPTVHWFLTHYHADHYTGLKKGPPRLAGINQIKGTIHCSSITKSLLETVHFDSPSNLPNIISHDLNVSYSITPSFTFKFLSANHCPGAVIILSTSSSSSTSLNLHCGDMRSSPHLISEVLAALNGRKIDKIYADTTYGIEGKSLKMPQTESVKMVNSIVKNEFETHDDSLVLLTCYNIGKEKLISSLSPFSKVYCSPPKLLMLNCLSSPHLSSCCTSDPSVRIHVIPMNVGASMHPYYVPNYRGVADYAHGMGWKGRRIVCVVGTGWAEVGRWNEKNKVCCKKVPRRMKKEEKGVMEQAEDPNDLVEVEVRLVPYSEHSSYAELCDFLRELKPVRVLPTVFGSESERRRMEKDFCRFCDKKEVGREFVKKMFGGGGKVKTKTETEEKQEEKEIEIIKVDTPPDETENENINDDSSDDNNLMTMMNMGFSKDASMSALKKRKGNVEDAVNDILNAPVKKASPGKTSPTTHTSKSTINDFFKPTKNKNKKQKKELPPTTTTTTATTTTTTTPTHQNALSLLKNPTARDIKPNSRRKGLDLPPTEFQFLVVLDYEWTCDSKASVRPHAEIIEWGCVLVDLRSRPAEIVSEFQEYVKPKYNPRLTDFCKELTAITQEQVDEGSSLETTIDNFESWLRQNGVQVDGVPLSYAVVTWSDADLGSTLPRQMMSLNIPRRDHFDRWINLKVLYERVYKKDSKGLRRCVEAIGVQFEGRAHSGLVDARNTAGIVCDMVNRQSFRFMKTTRFLEEDGTMVGSKTKKT</sequence>
<keyword evidence="3" id="KW-0378">Hydrolase</keyword>
<evidence type="ECO:0000256" key="4">
    <source>
        <dbReference type="ARBA" id="ARBA00022839"/>
    </source>
</evidence>
<dbReference type="PANTHER" id="PTHR23044:SF61">
    <property type="entry name" value="3'-5' EXORIBONUCLEASE 1-RELATED"/>
    <property type="match status" value="1"/>
</dbReference>
<evidence type="ECO:0000256" key="2">
    <source>
        <dbReference type="ARBA" id="ARBA00022763"/>
    </source>
</evidence>
<dbReference type="InterPro" id="IPR036866">
    <property type="entry name" value="RibonucZ/Hydroxyglut_hydro"/>
</dbReference>
<dbReference type="Pfam" id="PF07522">
    <property type="entry name" value="DRMBL"/>
    <property type="match status" value="1"/>
</dbReference>
<proteinExistence type="predicted"/>
<dbReference type="EMBL" id="BRXY01000502">
    <property type="protein sequence ID" value="GMH97827.1"/>
    <property type="molecule type" value="Genomic_DNA"/>
</dbReference>
<keyword evidence="10" id="KW-1185">Reference proteome</keyword>
<dbReference type="Pfam" id="PF00627">
    <property type="entry name" value="UBA"/>
    <property type="match status" value="1"/>
</dbReference>
<dbReference type="Pfam" id="PF00929">
    <property type="entry name" value="RNase_T"/>
    <property type="match status" value="1"/>
</dbReference>
<reference evidence="10" key="1">
    <citation type="journal article" date="2023" name="Commun. Biol.">
        <title>Genome analysis of Parmales, the sister group of diatoms, reveals the evolutionary specialization of diatoms from phago-mixotrophs to photoautotrophs.</title>
        <authorList>
            <person name="Ban H."/>
            <person name="Sato S."/>
            <person name="Yoshikawa S."/>
            <person name="Yamada K."/>
            <person name="Nakamura Y."/>
            <person name="Ichinomiya M."/>
            <person name="Sato N."/>
            <person name="Blanc-Mathieu R."/>
            <person name="Endo H."/>
            <person name="Kuwata A."/>
            <person name="Ogata H."/>
        </authorList>
    </citation>
    <scope>NUCLEOTIDE SEQUENCE [LARGE SCALE GENOMIC DNA]</scope>
    <source>
        <strain evidence="10">NIES 3701</strain>
    </source>
</reference>
<keyword evidence="4" id="KW-0269">Exonuclease</keyword>
<evidence type="ECO:0000256" key="1">
    <source>
        <dbReference type="ARBA" id="ARBA00022722"/>
    </source>
</evidence>
<dbReference type="OrthoDB" id="448399at2759"/>
<evidence type="ECO:0000259" key="8">
    <source>
        <dbReference type="PROSITE" id="PS50030"/>
    </source>
</evidence>
<evidence type="ECO:0000256" key="5">
    <source>
        <dbReference type="ARBA" id="ARBA00023204"/>
    </source>
</evidence>
<dbReference type="CDD" id="cd06133">
    <property type="entry name" value="ERI-1_3'hExo_like"/>
    <property type="match status" value="1"/>
</dbReference>
<comment type="caution">
    <text evidence="9">The sequence shown here is derived from an EMBL/GenBank/DDBJ whole genome shotgun (WGS) entry which is preliminary data.</text>
</comment>
<dbReference type="InterPro" id="IPR012337">
    <property type="entry name" value="RNaseH-like_sf"/>
</dbReference>
<keyword evidence="1" id="KW-0540">Nuclease</keyword>
<accession>A0A9W7BWE5</accession>
<evidence type="ECO:0000256" key="6">
    <source>
        <dbReference type="ARBA" id="ARBA00023242"/>
    </source>
</evidence>
<dbReference type="SUPFAM" id="SSF53098">
    <property type="entry name" value="Ribonuclease H-like"/>
    <property type="match status" value="1"/>
</dbReference>
<evidence type="ECO:0000256" key="7">
    <source>
        <dbReference type="SAM" id="MobiDB-lite"/>
    </source>
</evidence>
<gene>
    <name evidence="9" type="ORF">TrST_g7075</name>
</gene>
<dbReference type="InterPro" id="IPR036397">
    <property type="entry name" value="RNaseH_sf"/>
</dbReference>
<feature type="compositionally biased region" description="Low complexity" evidence="7">
    <location>
        <begin position="492"/>
        <end position="505"/>
    </location>
</feature>
<evidence type="ECO:0000313" key="9">
    <source>
        <dbReference type="EMBL" id="GMH97827.1"/>
    </source>
</evidence>
<evidence type="ECO:0000256" key="3">
    <source>
        <dbReference type="ARBA" id="ARBA00022801"/>
    </source>
</evidence>
<dbReference type="PROSITE" id="PS50030">
    <property type="entry name" value="UBA"/>
    <property type="match status" value="1"/>
</dbReference>
<dbReference type="SUPFAM" id="SSF46934">
    <property type="entry name" value="UBA-like"/>
    <property type="match status" value="1"/>
</dbReference>
<dbReference type="SUPFAM" id="SSF56281">
    <property type="entry name" value="Metallo-hydrolase/oxidoreductase"/>
    <property type="match status" value="1"/>
</dbReference>
<dbReference type="InterPro" id="IPR015940">
    <property type="entry name" value="UBA"/>
</dbReference>
<dbReference type="InterPro" id="IPR009060">
    <property type="entry name" value="UBA-like_sf"/>
</dbReference>
<dbReference type="GO" id="GO:0006281">
    <property type="term" value="P:DNA repair"/>
    <property type="evidence" value="ECO:0007669"/>
    <property type="project" value="UniProtKB-KW"/>
</dbReference>
<dbReference type="InterPro" id="IPR051274">
    <property type="entry name" value="3-5_Exoribonuclease"/>
</dbReference>
<dbReference type="InterPro" id="IPR011084">
    <property type="entry name" value="DRMBL"/>
</dbReference>
<dbReference type="Gene3D" id="3.30.420.10">
    <property type="entry name" value="Ribonuclease H-like superfamily/Ribonuclease H"/>
    <property type="match status" value="1"/>
</dbReference>
<keyword evidence="6" id="KW-0539">Nucleus</keyword>
<keyword evidence="5" id="KW-0234">DNA repair</keyword>
<name>A0A9W7BWE5_9STRA</name>
<dbReference type="Proteomes" id="UP001165085">
    <property type="component" value="Unassembled WGS sequence"/>
</dbReference>
<dbReference type="Gene3D" id="3.60.15.10">
    <property type="entry name" value="Ribonuclease Z/Hydroxyacylglutathione hydrolase-like"/>
    <property type="match status" value="1"/>
</dbReference>
<dbReference type="GO" id="GO:0000175">
    <property type="term" value="F:3'-5'-RNA exonuclease activity"/>
    <property type="evidence" value="ECO:0007669"/>
    <property type="project" value="InterPro"/>
</dbReference>
<dbReference type="PANTHER" id="PTHR23044">
    <property type="entry name" value="3'-5' EXONUCLEASE ERI1-RELATED"/>
    <property type="match status" value="1"/>
</dbReference>
<dbReference type="SMART" id="SM00479">
    <property type="entry name" value="EXOIII"/>
    <property type="match status" value="1"/>
</dbReference>
<feature type="region of interest" description="Disordered" evidence="7">
    <location>
        <begin position="487"/>
        <end position="546"/>
    </location>
</feature>
<dbReference type="AlphaFoldDB" id="A0A9W7BWE5"/>